<dbReference type="HAMAP" id="MF_00185">
    <property type="entry name" value="IPP_trans"/>
    <property type="match status" value="1"/>
</dbReference>
<keyword evidence="6 10" id="KW-0547">Nucleotide-binding</keyword>
<evidence type="ECO:0000313" key="14">
    <source>
        <dbReference type="EMBL" id="SFK29625.1"/>
    </source>
</evidence>
<feature type="binding site" evidence="10">
    <location>
        <begin position="10"/>
        <end position="17"/>
    </location>
    <ligand>
        <name>ATP</name>
        <dbReference type="ChEBI" id="CHEBI:30616"/>
    </ligand>
</feature>
<feature type="region of interest" description="Interaction with substrate tRNA" evidence="10">
    <location>
        <begin position="242"/>
        <end position="247"/>
    </location>
</feature>
<dbReference type="InterPro" id="IPR039657">
    <property type="entry name" value="Dimethylallyltransferase"/>
</dbReference>
<dbReference type="Gene3D" id="3.40.50.300">
    <property type="entry name" value="P-loop containing nucleotide triphosphate hydrolases"/>
    <property type="match status" value="1"/>
</dbReference>
<proteinExistence type="inferred from homology"/>
<evidence type="ECO:0000256" key="3">
    <source>
        <dbReference type="ARBA" id="ARBA00005842"/>
    </source>
</evidence>
<dbReference type="InterPro" id="IPR027417">
    <property type="entry name" value="P-loop_NTPase"/>
</dbReference>
<comment type="cofactor">
    <cofactor evidence="1 10">
        <name>Mg(2+)</name>
        <dbReference type="ChEBI" id="CHEBI:18420"/>
    </cofactor>
</comment>
<evidence type="ECO:0000256" key="8">
    <source>
        <dbReference type="ARBA" id="ARBA00022842"/>
    </source>
</evidence>
<dbReference type="EC" id="2.5.1.75" evidence="10"/>
<evidence type="ECO:0000256" key="11">
    <source>
        <dbReference type="RuleBase" id="RU003783"/>
    </source>
</evidence>
<evidence type="ECO:0000256" key="1">
    <source>
        <dbReference type="ARBA" id="ARBA00001946"/>
    </source>
</evidence>
<dbReference type="EMBL" id="FOSF01000050">
    <property type="protein sequence ID" value="SFK29625.1"/>
    <property type="molecule type" value="Genomic_DNA"/>
</dbReference>
<comment type="caution">
    <text evidence="10">Lacks conserved residue(s) required for the propagation of feature annotation.</text>
</comment>
<comment type="similarity">
    <text evidence="3 10 13">Belongs to the IPP transferase family.</text>
</comment>
<evidence type="ECO:0000256" key="9">
    <source>
        <dbReference type="ARBA" id="ARBA00049563"/>
    </source>
</evidence>
<keyword evidence="8 10" id="KW-0460">Magnesium</keyword>
<feature type="site" description="Interaction with substrate tRNA" evidence="10">
    <location>
        <position position="123"/>
    </location>
</feature>
<dbReference type="NCBIfam" id="TIGR00174">
    <property type="entry name" value="miaA"/>
    <property type="match status" value="1"/>
</dbReference>
<evidence type="ECO:0000256" key="12">
    <source>
        <dbReference type="RuleBase" id="RU003784"/>
    </source>
</evidence>
<protein>
    <recommendedName>
        <fullName evidence="10">tRNA dimethylallyltransferase</fullName>
        <ecNumber evidence="10">2.5.1.75</ecNumber>
    </recommendedName>
    <alternativeName>
        <fullName evidence="10">Dimethylallyl diphosphate:tRNA dimethylallyltransferase</fullName>
        <shortName evidence="10">DMAPP:tRNA dimethylallyltransferase</shortName>
        <shortName evidence="10">DMATase</shortName>
    </alternativeName>
    <alternativeName>
        <fullName evidence="10">Isopentenyl-diphosphate:tRNA isopentenyltransferase</fullName>
        <shortName evidence="10">IPP transferase</shortName>
        <shortName evidence="10">IPPT</shortName>
        <shortName evidence="10">IPTase</shortName>
    </alternativeName>
</protein>
<evidence type="ECO:0000256" key="10">
    <source>
        <dbReference type="HAMAP-Rule" id="MF_00185"/>
    </source>
</evidence>
<dbReference type="Pfam" id="PF01715">
    <property type="entry name" value="IPPT"/>
    <property type="match status" value="1"/>
</dbReference>
<evidence type="ECO:0000256" key="6">
    <source>
        <dbReference type="ARBA" id="ARBA00022741"/>
    </source>
</evidence>
<dbReference type="GO" id="GO:0006400">
    <property type="term" value="P:tRNA modification"/>
    <property type="evidence" value="ECO:0007669"/>
    <property type="project" value="TreeGrafter"/>
</dbReference>
<evidence type="ECO:0000256" key="7">
    <source>
        <dbReference type="ARBA" id="ARBA00022840"/>
    </source>
</evidence>
<keyword evidence="5 10" id="KW-0819">tRNA processing</keyword>
<comment type="function">
    <text evidence="2 10 12">Catalyzes the transfer of a dimethylallyl group onto the adenine at position 37 in tRNAs that read codons beginning with uridine, leading to the formation of N6-(dimethylallyl)adenosine (i(6)A).</text>
</comment>
<dbReference type="Proteomes" id="UP000243374">
    <property type="component" value="Unassembled WGS sequence"/>
</dbReference>
<gene>
    <name evidence="10" type="primary">miaA</name>
    <name evidence="14" type="ORF">SAMN04487865_105016</name>
</gene>
<evidence type="ECO:0000256" key="13">
    <source>
        <dbReference type="RuleBase" id="RU003785"/>
    </source>
</evidence>
<dbReference type="GO" id="GO:0052381">
    <property type="term" value="F:tRNA dimethylallyltransferase activity"/>
    <property type="evidence" value="ECO:0007669"/>
    <property type="project" value="UniProtKB-UniRule"/>
</dbReference>
<comment type="catalytic activity">
    <reaction evidence="9 10 11">
        <text>adenosine(37) in tRNA + dimethylallyl diphosphate = N(6)-dimethylallyladenosine(37) in tRNA + diphosphate</text>
        <dbReference type="Rhea" id="RHEA:26482"/>
        <dbReference type="Rhea" id="RHEA-COMP:10162"/>
        <dbReference type="Rhea" id="RHEA-COMP:10375"/>
        <dbReference type="ChEBI" id="CHEBI:33019"/>
        <dbReference type="ChEBI" id="CHEBI:57623"/>
        <dbReference type="ChEBI" id="CHEBI:74411"/>
        <dbReference type="ChEBI" id="CHEBI:74415"/>
        <dbReference type="EC" id="2.5.1.75"/>
    </reaction>
</comment>
<dbReference type="OrthoDB" id="9776390at2"/>
<accession>A0A662ZCE2</accession>
<dbReference type="PANTHER" id="PTHR11088:SF60">
    <property type="entry name" value="TRNA DIMETHYLALLYLTRANSFERASE"/>
    <property type="match status" value="1"/>
</dbReference>
<dbReference type="AlphaFoldDB" id="A0A662ZCE2"/>
<feature type="region of interest" description="Interaction with substrate tRNA" evidence="10">
    <location>
        <begin position="159"/>
        <end position="163"/>
    </location>
</feature>
<feature type="site" description="Interaction with substrate tRNA" evidence="10">
    <location>
        <position position="101"/>
    </location>
</feature>
<dbReference type="SUPFAM" id="SSF52540">
    <property type="entry name" value="P-loop containing nucleoside triphosphate hydrolases"/>
    <property type="match status" value="2"/>
</dbReference>
<feature type="binding site" evidence="10">
    <location>
        <begin position="12"/>
        <end position="17"/>
    </location>
    <ligand>
        <name>substrate</name>
    </ligand>
</feature>
<dbReference type="FunFam" id="1.10.20.140:FF:000001">
    <property type="entry name" value="tRNA dimethylallyltransferase"/>
    <property type="match status" value="1"/>
</dbReference>
<name>A0A662ZCE2_9GAMM</name>
<keyword evidence="7 10" id="KW-0067">ATP-binding</keyword>
<comment type="subunit">
    <text evidence="10">Monomer.</text>
</comment>
<keyword evidence="4 10" id="KW-0808">Transferase</keyword>
<dbReference type="PANTHER" id="PTHR11088">
    <property type="entry name" value="TRNA DIMETHYLALLYLTRANSFERASE"/>
    <property type="match status" value="1"/>
</dbReference>
<evidence type="ECO:0000256" key="5">
    <source>
        <dbReference type="ARBA" id="ARBA00022694"/>
    </source>
</evidence>
<dbReference type="Gene3D" id="1.10.20.140">
    <property type="match status" value="1"/>
</dbReference>
<keyword evidence="15" id="KW-1185">Reference proteome</keyword>
<evidence type="ECO:0000256" key="4">
    <source>
        <dbReference type="ARBA" id="ARBA00022679"/>
    </source>
</evidence>
<dbReference type="RefSeq" id="WP_074841293.1">
    <property type="nucleotide sequence ID" value="NZ_CP047056.1"/>
</dbReference>
<dbReference type="GO" id="GO:0005524">
    <property type="term" value="F:ATP binding"/>
    <property type="evidence" value="ECO:0007669"/>
    <property type="project" value="UniProtKB-UniRule"/>
</dbReference>
<evidence type="ECO:0000256" key="2">
    <source>
        <dbReference type="ARBA" id="ARBA00003213"/>
    </source>
</evidence>
<dbReference type="InterPro" id="IPR018022">
    <property type="entry name" value="IPT"/>
</dbReference>
<evidence type="ECO:0000313" key="15">
    <source>
        <dbReference type="Proteomes" id="UP000243374"/>
    </source>
</evidence>
<feature type="region of interest" description="Interaction with substrate tRNA" evidence="10">
    <location>
        <begin position="35"/>
        <end position="38"/>
    </location>
</feature>
<organism evidence="14 15">
    <name type="scientific">Succinivibrio dextrinosolvens</name>
    <dbReference type="NCBI Taxonomy" id="83771"/>
    <lineage>
        <taxon>Bacteria</taxon>
        <taxon>Pseudomonadati</taxon>
        <taxon>Pseudomonadota</taxon>
        <taxon>Gammaproteobacteria</taxon>
        <taxon>Aeromonadales</taxon>
        <taxon>Succinivibrionaceae</taxon>
        <taxon>Succinivibrio</taxon>
    </lineage>
</organism>
<sequence length="323" mass="36518">MKNKALVILGPTASGKTSLALNLARYLKIEIISLDSALIYKGMDIGTAKPTMAELNSVPHHLIDICDPAQSYSAANFREDCIRLVDEISARGALPVICGGTMMYYKSLVDGLSPLPQTDPKVREKIAKEASVYGWPKMHERLKEVDPVSFSKLNPNDKQRVSRALEIYEMTGRAMSSFFDTKTDSCPFDRLEFILLPENDDREELRKLIRKRFEIMVEKGLIDEVSILKARGDLNLEMPSMRCVGYRQVWEYLDGKYDREEMIEQCVIATAHLAKHQMTWLRGSLSKDQNYLLKKRLNIGDPKNLELVLDALRSSGIVSGCLV</sequence>
<reference evidence="14 15" key="1">
    <citation type="submission" date="2016-10" db="EMBL/GenBank/DDBJ databases">
        <authorList>
            <person name="Varghese N."/>
            <person name="Submissions S."/>
        </authorList>
    </citation>
    <scope>NUCLEOTIDE SEQUENCE [LARGE SCALE GENOMIC DNA]</scope>
    <source>
        <strain evidence="14 15">22B</strain>
    </source>
</reference>